<dbReference type="GO" id="GO:0015179">
    <property type="term" value="F:L-amino acid transmembrane transporter activity"/>
    <property type="evidence" value="ECO:0007669"/>
    <property type="project" value="TreeGrafter"/>
</dbReference>
<evidence type="ECO:0000256" key="4">
    <source>
        <dbReference type="ARBA" id="ARBA00023136"/>
    </source>
</evidence>
<accession>N6TYN5</accession>
<evidence type="ECO:0000256" key="3">
    <source>
        <dbReference type="ARBA" id="ARBA00022989"/>
    </source>
</evidence>
<keyword evidence="4" id="KW-0472">Membrane</keyword>
<dbReference type="GO" id="GO:0005774">
    <property type="term" value="C:vacuolar membrane"/>
    <property type="evidence" value="ECO:0007669"/>
    <property type="project" value="TreeGrafter"/>
</dbReference>
<dbReference type="EMBL" id="KB736264">
    <property type="protein sequence ID" value="ENN83228.1"/>
    <property type="molecule type" value="Genomic_DNA"/>
</dbReference>
<keyword evidence="3" id="KW-1133">Transmembrane helix</keyword>
<proteinExistence type="predicted"/>
<feature type="non-terminal residue" evidence="5">
    <location>
        <position position="1"/>
    </location>
</feature>
<dbReference type="InterPro" id="IPR013057">
    <property type="entry name" value="AA_transpt_TM"/>
</dbReference>
<organism evidence="5">
    <name type="scientific">Dendroctonus ponderosae</name>
    <name type="common">Mountain pine beetle</name>
    <dbReference type="NCBI Taxonomy" id="77166"/>
    <lineage>
        <taxon>Eukaryota</taxon>
        <taxon>Metazoa</taxon>
        <taxon>Ecdysozoa</taxon>
        <taxon>Arthropoda</taxon>
        <taxon>Hexapoda</taxon>
        <taxon>Insecta</taxon>
        <taxon>Pterygota</taxon>
        <taxon>Neoptera</taxon>
        <taxon>Endopterygota</taxon>
        <taxon>Coleoptera</taxon>
        <taxon>Polyphaga</taxon>
        <taxon>Cucujiformia</taxon>
        <taxon>Curculionidae</taxon>
        <taxon>Scolytinae</taxon>
        <taxon>Dendroctonus</taxon>
    </lineage>
</organism>
<keyword evidence="2" id="KW-0812">Transmembrane</keyword>
<dbReference type="Pfam" id="PF01490">
    <property type="entry name" value="Aa_trans"/>
    <property type="match status" value="2"/>
</dbReference>
<protein>
    <submittedName>
        <fullName evidence="5">Uncharacterized protein</fullName>
    </submittedName>
</protein>
<dbReference type="PANTHER" id="PTHR22950:SF680">
    <property type="entry name" value="PROTON-COUPLED AMINO ACID TRANSPORTER 4-LIKE PROTEIN"/>
    <property type="match status" value="1"/>
</dbReference>
<dbReference type="AlphaFoldDB" id="N6TYN5"/>
<evidence type="ECO:0000313" key="5">
    <source>
        <dbReference type="EMBL" id="ENN83228.1"/>
    </source>
</evidence>
<dbReference type="OrthoDB" id="1684102at2759"/>
<gene>
    <name evidence="5" type="ORF">YQE_00413</name>
</gene>
<dbReference type="PANTHER" id="PTHR22950">
    <property type="entry name" value="AMINO ACID TRANSPORTER"/>
    <property type="match status" value="1"/>
</dbReference>
<evidence type="ECO:0000256" key="2">
    <source>
        <dbReference type="ARBA" id="ARBA00022692"/>
    </source>
</evidence>
<dbReference type="OMA" id="QESMANT"/>
<reference evidence="5" key="1">
    <citation type="journal article" date="2013" name="Genome Biol.">
        <title>Draft genome of the mountain pine beetle, Dendroctonus ponderosae Hopkins, a major forest pest.</title>
        <authorList>
            <person name="Keeling C.I."/>
            <person name="Yuen M.M."/>
            <person name="Liao N.Y."/>
            <person name="Docking T.R."/>
            <person name="Chan S.K."/>
            <person name="Taylor G.A."/>
            <person name="Palmquist D.L."/>
            <person name="Jackman S.D."/>
            <person name="Nguyen A."/>
            <person name="Li M."/>
            <person name="Henderson H."/>
            <person name="Janes J.K."/>
            <person name="Zhao Y."/>
            <person name="Pandoh P."/>
            <person name="Moore R."/>
            <person name="Sperling F.A."/>
            <person name="Huber D.P."/>
            <person name="Birol I."/>
            <person name="Jones S.J."/>
            <person name="Bohlmann J."/>
        </authorList>
    </citation>
    <scope>NUCLEOTIDE SEQUENCE</scope>
</reference>
<evidence type="ECO:0000256" key="1">
    <source>
        <dbReference type="ARBA" id="ARBA00004141"/>
    </source>
</evidence>
<comment type="subcellular location">
    <subcellularLocation>
        <location evidence="1">Membrane</location>
        <topology evidence="1">Multi-pass membrane protein</topology>
    </subcellularLocation>
</comment>
<sequence length="665" mass="74304">MSDAIKRLKAEDRNDSYNSFSAAINSREQLTPKTNAQSYAIELNELKRKEAGDYDPYDHSDIEHPTTNFETLIHLLKSSFGTGILAMPLAFYHSGYILGIIGTSVIGLLCTYCMHMLVRTEYELCKRKKVPSLTYPGTAEAALAEGPPFLAKLAPYSGIISNVFLLMYQLGSSCVYIVFISENIWNVVNNYWQVNERLIFVMLLLPLILVTFVKNLKLLVPLTSFANFITVVSFGIIYYYIFQEPITFEGRSALGQLTNMPLFFGTVMSLTIAFLVGLAVLIPYIDLFISLVGALCISALGLAFPAIFDSSTKWYHLDDSLKWWIHGKNLLIVLTISNTFLLLYQLGICCVYTVFVAENIKNVLDQYMANPVDERIIMVIILLPLVFINYIKNLKFLAPLTIVANVLTFVSFAIIFYFIFSKKVTLEDREPIGDYRDFPLYFGTVLFALEAIGMIMPLKNEMKSPQNFGSCCGVLNIGMLAVVVLYMMTGLFGYLAYGKHVLGSISYTIDPENIAAQVCKLMLAVAIFTTHALSMYVAIDIVWTQNLLRRFEKSYYVNIWEYAIRTCLVVLTFGLAVAIPYIDLFISLVGALCISCSGIAFPAIMDSCVQWQSHRGVKMVLIHAKNVAIALFALLGLVVGTATSLEKIIEKFGPIESNSLNSTST</sequence>
<name>N6TYN5_DENPD</name>
<dbReference type="HOGENOM" id="CLU_009646_0_1_1"/>